<dbReference type="AlphaFoldDB" id="F0XID2"/>
<accession>F0XID2</accession>
<feature type="compositionally biased region" description="Polar residues" evidence="1">
    <location>
        <begin position="224"/>
        <end position="233"/>
    </location>
</feature>
<feature type="compositionally biased region" description="Gly residues" evidence="1">
    <location>
        <begin position="428"/>
        <end position="440"/>
    </location>
</feature>
<feature type="compositionally biased region" description="Basic and acidic residues" evidence="1">
    <location>
        <begin position="289"/>
        <end position="338"/>
    </location>
</feature>
<dbReference type="HOGENOM" id="CLU_050718_0_0_1"/>
<keyword evidence="3" id="KW-1185">Reference proteome</keyword>
<dbReference type="OrthoDB" id="2402960at2759"/>
<dbReference type="EMBL" id="GL629771">
    <property type="protein sequence ID" value="EFX02482.1"/>
    <property type="molecule type" value="Genomic_DNA"/>
</dbReference>
<feature type="compositionally biased region" description="Gly residues" evidence="1">
    <location>
        <begin position="370"/>
        <end position="379"/>
    </location>
</feature>
<feature type="region of interest" description="Disordered" evidence="1">
    <location>
        <begin position="404"/>
        <end position="441"/>
    </location>
</feature>
<dbReference type="Proteomes" id="UP000007796">
    <property type="component" value="Unassembled WGS sequence"/>
</dbReference>
<protein>
    <submittedName>
        <fullName evidence="2">Uncharacterized protein</fullName>
    </submittedName>
</protein>
<feature type="region of interest" description="Disordered" evidence="1">
    <location>
        <begin position="66"/>
        <end position="268"/>
    </location>
</feature>
<organism evidence="3">
    <name type="scientific">Grosmannia clavigera (strain kw1407 / UAMH 11150)</name>
    <name type="common">Blue stain fungus</name>
    <name type="synonym">Graphiocladiella clavigera</name>
    <dbReference type="NCBI Taxonomy" id="655863"/>
    <lineage>
        <taxon>Eukaryota</taxon>
        <taxon>Fungi</taxon>
        <taxon>Dikarya</taxon>
        <taxon>Ascomycota</taxon>
        <taxon>Pezizomycotina</taxon>
        <taxon>Sordariomycetes</taxon>
        <taxon>Sordariomycetidae</taxon>
        <taxon>Ophiostomatales</taxon>
        <taxon>Ophiostomataceae</taxon>
        <taxon>Leptographium</taxon>
    </lineage>
</organism>
<name>F0XID2_GROCL</name>
<dbReference type="STRING" id="655863.F0XID2"/>
<dbReference type="InParanoid" id="F0XID2"/>
<reference evidence="2 3" key="1">
    <citation type="journal article" date="2011" name="Proc. Natl. Acad. Sci. U.S.A.">
        <title>Genome and transcriptome analyses of the mountain pine beetle-fungal symbiont Grosmannia clavigera, a lodgepole pine pathogen.</title>
        <authorList>
            <person name="DiGuistini S."/>
            <person name="Wang Y."/>
            <person name="Liao N.Y."/>
            <person name="Taylor G."/>
            <person name="Tanguay P."/>
            <person name="Feau N."/>
            <person name="Henrissat B."/>
            <person name="Chan S.K."/>
            <person name="Hesse-Orce U."/>
            <person name="Alamouti S.M."/>
            <person name="Tsui C.K.M."/>
            <person name="Docking R.T."/>
            <person name="Levasseur A."/>
            <person name="Haridas S."/>
            <person name="Robertson G."/>
            <person name="Birol I."/>
            <person name="Holt R.A."/>
            <person name="Marra M.A."/>
            <person name="Hamelin R.C."/>
            <person name="Hirst M."/>
            <person name="Jones S.J.M."/>
            <person name="Bohlmann J."/>
            <person name="Breuil C."/>
        </authorList>
    </citation>
    <scope>NUCLEOTIDE SEQUENCE [LARGE SCALE GENOMIC DNA]</scope>
    <source>
        <strain evidence="3">kw1407 / UAMH 11150</strain>
    </source>
</reference>
<evidence type="ECO:0000313" key="3">
    <source>
        <dbReference type="Proteomes" id="UP000007796"/>
    </source>
</evidence>
<feature type="compositionally biased region" description="Polar residues" evidence="1">
    <location>
        <begin position="141"/>
        <end position="155"/>
    </location>
</feature>
<dbReference type="GeneID" id="25979210"/>
<feature type="region of interest" description="Disordered" evidence="1">
    <location>
        <begin position="454"/>
        <end position="495"/>
    </location>
</feature>
<dbReference type="RefSeq" id="XP_014171964.1">
    <property type="nucleotide sequence ID" value="XM_014316489.1"/>
</dbReference>
<feature type="compositionally biased region" description="Basic and acidic residues" evidence="1">
    <location>
        <begin position="350"/>
        <end position="366"/>
    </location>
</feature>
<feature type="region of interest" description="Disordered" evidence="1">
    <location>
        <begin position="289"/>
        <end position="390"/>
    </location>
</feature>
<feature type="compositionally biased region" description="Basic and acidic residues" evidence="1">
    <location>
        <begin position="170"/>
        <end position="221"/>
    </location>
</feature>
<feature type="compositionally biased region" description="Basic residues" evidence="1">
    <location>
        <begin position="418"/>
        <end position="427"/>
    </location>
</feature>
<evidence type="ECO:0000256" key="1">
    <source>
        <dbReference type="SAM" id="MobiDB-lite"/>
    </source>
</evidence>
<sequence length="540" mass="56908">MDDQFGGRTDDALFADDFEPVETAVTRASSLAKTVKPDATPKPTTPLALDAKPDLKAVTAKVVPIKAANTKAAPSKAVPSKAAPAKSSPAKTAQAKAAPSKRNVLAKTKNLPASHAFVGTDAKQPSLPISEQQGVAPPPSLAQSRHNNNPVSSPRPSAIGRPGGKTPNGKSEKARKSEKTGIAEKGEKGRKDTKDDKGEKKKDEDDANDDTKAEASIEIDGRVNGNTPNGAKQNESKPAAAPKPTGKPGEGNMRLQSGANPRAKLTDAELNAKMEAMRIASAEKARRFEQAQRDERAHEIAFTRGMEEARRRKAVEEDKRRRNEEDRRRMDEERERNRDRKLKAMGMKESSWDEGKEAHVDDDQRHRGNGFRGAHGGMRGSRHAGGIPPVANINALGDSAAASAAEPRVLQPGEFRGRGRGRARGRGIGRNSGGRGGGGRVAFDDVYGNGAGVAEWVQGQPDPSVMAPPGSSAPELSVEEFPALPGSNAEGTKEPAAPVATIAALAATSIIPPLEPALGTWDEEVAAIDAELAAAAKNGQ</sequence>
<feature type="compositionally biased region" description="Low complexity" evidence="1">
    <location>
        <begin position="71"/>
        <end position="101"/>
    </location>
</feature>
<proteinExistence type="predicted"/>
<dbReference type="eggNOG" id="ENOG502SAXX">
    <property type="taxonomic scope" value="Eukaryota"/>
</dbReference>
<evidence type="ECO:0000313" key="2">
    <source>
        <dbReference type="EMBL" id="EFX02482.1"/>
    </source>
</evidence>
<feature type="compositionally biased region" description="Low complexity" evidence="1">
    <location>
        <begin position="237"/>
        <end position="251"/>
    </location>
</feature>
<gene>
    <name evidence="2" type="ORF">CMQ_5843</name>
</gene>